<dbReference type="Proteomes" id="UP000182347">
    <property type="component" value="Unassembled WGS sequence"/>
</dbReference>
<comment type="subunit">
    <text evidence="9">Homotetramer.</text>
</comment>
<keyword evidence="7 9" id="KW-0120">Carbon dioxide fixation</keyword>
<feature type="active site" evidence="9">
    <location>
        <position position="578"/>
    </location>
</feature>
<dbReference type="Gene3D" id="1.20.1440.90">
    <property type="entry name" value="Phosphoenolpyruvate/pyruvate domain"/>
    <property type="match status" value="1"/>
</dbReference>
<sequence>MQTLEKERDSSMSLRRDVKALGNILGEVLLHHGGPELLEKVEKIRVTTKKLRNEYDEGTYKALKQEIANLKAPMRQQVIRAFSVYFHLINAAEQNHRIRRRREYQLQEGEMAQPGSIESAVVSLKNKQVDEETIQQVLDELSLELIITAHPTEATKHSVLEIQKQIASLLQKLDQPQLTSKERKELEDGLVNEVTILWQTDELRHRKPTVMDEVRNGLYYFDQTFFDVLPEIHQELEEQLKENFDSSSWKVPNFLHFGSWIGGDRDGNPNVTPEVTWETLHKQRNLALKKYKEIIVQLMKRFSHSTERVVISKELVDSVEKDEAKYMENGQAWAVEAEIYRRKFAVMLKRLEETGKSAIGYQDAAELLDDLQLIEDSVKSHQPVDREWKALGKLIRQVQLFGFHLASLDVRNHSGEHEAAITEILKKVQLADDYASLSETEKQKVLEDVLNDPRPLLLLNEDYSEETQEMLKVFQMIKNAHDEFGRNAITVYLISMTESASDLLEVLVLAKEAGIYRVHADGSVETHLNVAPLLETVDDLIAGPEIMETLFRMECYSSHLKKHGNQQEIMLGYSDGSKDGGTLTANWRLYRAQQEIHDVAKKFGLGLKFFHGRGGSLGRGGGPLNRSILSQPPETLGDGVKITEQGEVLSSRYLLEDIAYRSLEQATSTLLESTVDNTIGFVAGNELEEKEWRSILEDISNVSLKKYQSLVFGDPDFLTYFHQATPLNELGALNIGSRPMSRKNRNRFEDLRAIPWVFAWTQSRQLLPAWYAAGTGLNSYASESAGHLHQLQEMYEKWPFFRSTVDNLQMALLKADITTAKEYAALVEDEEIADRIFGNIVEEYNRTKEVLLKITGNQELLDNTVNIQESVHRRNPYVDPLNLLQVNLIKELREQEDPDDDLLVEALLTISGIAAGLRNTG</sequence>
<evidence type="ECO:0000256" key="8">
    <source>
        <dbReference type="ARBA" id="ARBA00048995"/>
    </source>
</evidence>
<keyword evidence="10" id="KW-0670">Pyruvate</keyword>
<evidence type="ECO:0000256" key="1">
    <source>
        <dbReference type="ARBA" id="ARBA00003670"/>
    </source>
</evidence>
<dbReference type="GO" id="GO:0000287">
    <property type="term" value="F:magnesium ion binding"/>
    <property type="evidence" value="ECO:0007669"/>
    <property type="project" value="UniProtKB-UniRule"/>
</dbReference>
<accession>A0A1G9VBC0</accession>
<dbReference type="EMBL" id="FNHF01000004">
    <property type="protein sequence ID" value="SDM69165.1"/>
    <property type="molecule type" value="Genomic_DNA"/>
</dbReference>
<dbReference type="PANTHER" id="PTHR30523:SF6">
    <property type="entry name" value="PHOSPHOENOLPYRUVATE CARBOXYLASE"/>
    <property type="match status" value="1"/>
</dbReference>
<comment type="cofactor">
    <cofactor evidence="9">
        <name>Mg(2+)</name>
        <dbReference type="ChEBI" id="CHEBI:18420"/>
    </cofactor>
</comment>
<dbReference type="GO" id="GO:0008964">
    <property type="term" value="F:phosphoenolpyruvate carboxylase activity"/>
    <property type="evidence" value="ECO:0007669"/>
    <property type="project" value="UniProtKB-UniRule"/>
</dbReference>
<dbReference type="SUPFAM" id="SSF51621">
    <property type="entry name" value="Phosphoenolpyruvate/pyruvate domain"/>
    <property type="match status" value="1"/>
</dbReference>
<dbReference type="HAMAP" id="MF_00595">
    <property type="entry name" value="PEPcase_type1"/>
    <property type="match status" value="1"/>
</dbReference>
<organism evidence="10 11">
    <name type="scientific">Sediminibacillus halophilus</name>
    <dbReference type="NCBI Taxonomy" id="482461"/>
    <lineage>
        <taxon>Bacteria</taxon>
        <taxon>Bacillati</taxon>
        <taxon>Bacillota</taxon>
        <taxon>Bacilli</taxon>
        <taxon>Bacillales</taxon>
        <taxon>Bacillaceae</taxon>
        <taxon>Sediminibacillus</taxon>
    </lineage>
</organism>
<evidence type="ECO:0000256" key="3">
    <source>
        <dbReference type="ARBA" id="ARBA00012305"/>
    </source>
</evidence>
<feature type="active site" evidence="9">
    <location>
        <position position="150"/>
    </location>
</feature>
<reference evidence="11" key="1">
    <citation type="submission" date="2016-10" db="EMBL/GenBank/DDBJ databases">
        <authorList>
            <person name="Varghese N."/>
            <person name="Submissions S."/>
        </authorList>
    </citation>
    <scope>NUCLEOTIDE SEQUENCE [LARGE SCALE GENOMIC DNA]</scope>
    <source>
        <strain evidence="11">CGMCC 1.6199</strain>
    </source>
</reference>
<keyword evidence="5 9" id="KW-0460">Magnesium</keyword>
<dbReference type="GO" id="GO:0015977">
    <property type="term" value="P:carbon fixation"/>
    <property type="evidence" value="ECO:0007669"/>
    <property type="project" value="UniProtKB-UniRule"/>
</dbReference>
<evidence type="ECO:0000256" key="2">
    <source>
        <dbReference type="ARBA" id="ARBA00008346"/>
    </source>
</evidence>
<dbReference type="GO" id="GO:0005829">
    <property type="term" value="C:cytosol"/>
    <property type="evidence" value="ECO:0007669"/>
    <property type="project" value="TreeGrafter"/>
</dbReference>
<gene>
    <name evidence="9" type="primary">ppc</name>
    <name evidence="10" type="ORF">SAMN05216244_3204</name>
</gene>
<dbReference type="Pfam" id="PF00311">
    <property type="entry name" value="PEPcase"/>
    <property type="match status" value="1"/>
</dbReference>
<dbReference type="PRINTS" id="PR00150">
    <property type="entry name" value="PEPCARBXLASE"/>
</dbReference>
<dbReference type="AlphaFoldDB" id="A0A1G9VBC0"/>
<comment type="similarity">
    <text evidence="2 9">Belongs to the PEPCase type 1 family.</text>
</comment>
<comment type="function">
    <text evidence="1 9">Forms oxaloacetate, a four-carbon dicarboxylic acid source for the tricarboxylic acid cycle.</text>
</comment>
<dbReference type="EC" id="4.1.1.31" evidence="3 9"/>
<evidence type="ECO:0000256" key="9">
    <source>
        <dbReference type="HAMAP-Rule" id="MF_00595"/>
    </source>
</evidence>
<evidence type="ECO:0000313" key="10">
    <source>
        <dbReference type="EMBL" id="SDM69165.1"/>
    </source>
</evidence>
<evidence type="ECO:0000256" key="5">
    <source>
        <dbReference type="ARBA" id="ARBA00022842"/>
    </source>
</evidence>
<keyword evidence="11" id="KW-1185">Reference proteome</keyword>
<dbReference type="InterPro" id="IPR015813">
    <property type="entry name" value="Pyrv/PenolPyrv_kinase-like_dom"/>
</dbReference>
<evidence type="ECO:0000313" key="11">
    <source>
        <dbReference type="Proteomes" id="UP000182347"/>
    </source>
</evidence>
<dbReference type="GO" id="GO:0006099">
    <property type="term" value="P:tricarboxylic acid cycle"/>
    <property type="evidence" value="ECO:0007669"/>
    <property type="project" value="InterPro"/>
</dbReference>
<dbReference type="OrthoDB" id="9768133at2"/>
<dbReference type="InterPro" id="IPR022805">
    <property type="entry name" value="PEP_COase_bac/pln-type"/>
</dbReference>
<proteinExistence type="inferred from homology"/>
<evidence type="ECO:0000256" key="7">
    <source>
        <dbReference type="ARBA" id="ARBA00023300"/>
    </source>
</evidence>
<dbReference type="NCBIfam" id="NF000584">
    <property type="entry name" value="PRK00009.1"/>
    <property type="match status" value="1"/>
</dbReference>
<dbReference type="STRING" id="482461.SAMN05216244_3204"/>
<name>A0A1G9VBC0_9BACI</name>
<dbReference type="PANTHER" id="PTHR30523">
    <property type="entry name" value="PHOSPHOENOLPYRUVATE CARBOXYLASE"/>
    <property type="match status" value="1"/>
</dbReference>
<dbReference type="InterPro" id="IPR021135">
    <property type="entry name" value="PEP_COase"/>
</dbReference>
<evidence type="ECO:0000256" key="6">
    <source>
        <dbReference type="ARBA" id="ARBA00023239"/>
    </source>
</evidence>
<keyword evidence="6 9" id="KW-0456">Lyase</keyword>
<comment type="catalytic activity">
    <reaction evidence="8 9">
        <text>oxaloacetate + phosphate = phosphoenolpyruvate + hydrogencarbonate</text>
        <dbReference type="Rhea" id="RHEA:28370"/>
        <dbReference type="ChEBI" id="CHEBI:16452"/>
        <dbReference type="ChEBI" id="CHEBI:17544"/>
        <dbReference type="ChEBI" id="CHEBI:43474"/>
        <dbReference type="ChEBI" id="CHEBI:58702"/>
        <dbReference type="EC" id="4.1.1.31"/>
    </reaction>
</comment>
<dbReference type="GO" id="GO:0006107">
    <property type="term" value="P:oxaloacetate metabolic process"/>
    <property type="evidence" value="ECO:0007669"/>
    <property type="project" value="UniProtKB-UniRule"/>
</dbReference>
<evidence type="ECO:0000256" key="4">
    <source>
        <dbReference type="ARBA" id="ARBA00022419"/>
    </source>
</evidence>
<protein>
    <recommendedName>
        <fullName evidence="4 9">Phosphoenolpyruvate carboxylase</fullName>
        <shortName evidence="9">PEPC</shortName>
        <shortName evidence="9">PEPCase</shortName>
        <ecNumber evidence="3 9">4.1.1.31</ecNumber>
    </recommendedName>
</protein>